<name>A0A8G1VVL0_9EURO</name>
<dbReference type="VEuPathDB" id="FungiDB:BO72DRAFT_247975"/>
<dbReference type="RefSeq" id="XP_040797301.1">
    <property type="nucleotide sequence ID" value="XM_040939997.1"/>
</dbReference>
<sequence length="143" mass="16042">MAMEDEQSLCEVMVIKDVRVIATSKKRGTKLVKGGRSGRGRCSFMHQLCFQCEDRKIYLPSIMKSLISRISLATSLVSRGKRQSNKKQHRDASSLSSGPAHVSNPPIRMSPEIQSQGQQQRTLLIAEEYSKCCGERRITQSDL</sequence>
<feature type="region of interest" description="Disordered" evidence="1">
    <location>
        <begin position="78"/>
        <end position="120"/>
    </location>
</feature>
<proteinExistence type="predicted"/>
<feature type="compositionally biased region" description="Basic residues" evidence="1">
    <location>
        <begin position="79"/>
        <end position="89"/>
    </location>
</feature>
<keyword evidence="3" id="KW-1185">Reference proteome</keyword>
<accession>A0A8G1VVL0</accession>
<reference evidence="2 3" key="1">
    <citation type="submission" date="2018-02" db="EMBL/GenBank/DDBJ databases">
        <title>The genomes of Aspergillus section Nigri reveals drivers in fungal speciation.</title>
        <authorList>
            <consortium name="DOE Joint Genome Institute"/>
            <person name="Vesth T.C."/>
            <person name="Nybo J."/>
            <person name="Theobald S."/>
            <person name="Brandl J."/>
            <person name="Frisvad J.C."/>
            <person name="Nielsen K.F."/>
            <person name="Lyhne E.K."/>
            <person name="Kogle M.E."/>
            <person name="Kuo A."/>
            <person name="Riley R."/>
            <person name="Clum A."/>
            <person name="Nolan M."/>
            <person name="Lipzen A."/>
            <person name="Salamov A."/>
            <person name="Henrissat B."/>
            <person name="Wiebenga A."/>
            <person name="De vries R.P."/>
            <person name="Grigoriev I.V."/>
            <person name="Mortensen U.H."/>
            <person name="Andersen M.R."/>
            <person name="Baker S.E."/>
        </authorList>
    </citation>
    <scope>NUCLEOTIDE SEQUENCE [LARGE SCALE GENOMIC DNA]</scope>
    <source>
        <strain evidence="2 3">CBS 313.89</strain>
    </source>
</reference>
<protein>
    <submittedName>
        <fullName evidence="2">Uncharacterized protein</fullName>
    </submittedName>
</protein>
<dbReference type="EMBL" id="KZ824682">
    <property type="protein sequence ID" value="RAK73291.1"/>
    <property type="molecule type" value="Genomic_DNA"/>
</dbReference>
<evidence type="ECO:0000313" key="3">
    <source>
        <dbReference type="Proteomes" id="UP000249789"/>
    </source>
</evidence>
<evidence type="ECO:0000313" key="2">
    <source>
        <dbReference type="EMBL" id="RAK73291.1"/>
    </source>
</evidence>
<gene>
    <name evidence="2" type="ORF">BO72DRAFT_247975</name>
</gene>
<dbReference type="GeneID" id="63857330"/>
<evidence type="ECO:0000256" key="1">
    <source>
        <dbReference type="SAM" id="MobiDB-lite"/>
    </source>
</evidence>
<dbReference type="AlphaFoldDB" id="A0A8G1VVL0"/>
<organism evidence="2 3">
    <name type="scientific">Aspergillus fijiensis CBS 313.89</name>
    <dbReference type="NCBI Taxonomy" id="1448319"/>
    <lineage>
        <taxon>Eukaryota</taxon>
        <taxon>Fungi</taxon>
        <taxon>Dikarya</taxon>
        <taxon>Ascomycota</taxon>
        <taxon>Pezizomycotina</taxon>
        <taxon>Eurotiomycetes</taxon>
        <taxon>Eurotiomycetidae</taxon>
        <taxon>Eurotiales</taxon>
        <taxon>Aspergillaceae</taxon>
        <taxon>Aspergillus</taxon>
    </lineage>
</organism>
<dbReference type="Proteomes" id="UP000249789">
    <property type="component" value="Unassembled WGS sequence"/>
</dbReference>